<dbReference type="PANTHER" id="PTHR43201">
    <property type="entry name" value="ACYL-COA SYNTHETASE"/>
    <property type="match status" value="1"/>
</dbReference>
<dbReference type="PROSITE" id="PS00455">
    <property type="entry name" value="AMP_BINDING"/>
    <property type="match status" value="1"/>
</dbReference>
<dbReference type="EMBL" id="CP013071">
    <property type="protein sequence ID" value="APL96523.1"/>
    <property type="molecule type" value="Genomic_DNA"/>
</dbReference>
<geneLocation type="plasmid" evidence="6 7">
    <name>pSRL1</name>
</geneLocation>
<dbReference type="Proteomes" id="UP000004550">
    <property type="component" value="Chromosome"/>
</dbReference>
<dbReference type="PANTHER" id="PTHR43201:SF5">
    <property type="entry name" value="MEDIUM-CHAIN ACYL-COA LIGASE ACSF2, MITOCHONDRIAL"/>
    <property type="match status" value="1"/>
</dbReference>
<comment type="similarity">
    <text evidence="1">Belongs to the ATP-dependent AMP-binding enzyme family.</text>
</comment>
<keyword evidence="6" id="KW-0614">Plasmid</keyword>
<reference evidence="6 7" key="1">
    <citation type="journal article" date="2012" name="J. Bacteriol.">
        <title>Genome sequence of Sphingobium indicum B90A, a hexachlorocyclohexane-degrading bacterium.</title>
        <authorList>
            <person name="Anand S."/>
            <person name="Sangwan N."/>
            <person name="Lata P."/>
            <person name="Kaur J."/>
            <person name="Dua A."/>
            <person name="Singh A.K."/>
            <person name="Verma M."/>
            <person name="Kaur J."/>
            <person name="Khurana J.P."/>
            <person name="Khurana P."/>
            <person name="Mathur S."/>
            <person name="Lal R."/>
        </authorList>
    </citation>
    <scope>NUCLEOTIDE SEQUENCE [LARGE SCALE GENOMIC DNA]</scope>
    <source>
        <strain evidence="6">B90A</strain>
        <strain evidence="7">DSM 16412 / CCM 7286 / MTCC 6364 / B90A</strain>
        <plasmid evidence="6">pSRL1</plasmid>
    </source>
</reference>
<evidence type="ECO:0000313" key="5">
    <source>
        <dbReference type="EMBL" id="APL95046.1"/>
    </source>
</evidence>
<dbReference type="Gene3D" id="3.40.50.12780">
    <property type="entry name" value="N-terminal domain of ligase-like"/>
    <property type="match status" value="1"/>
</dbReference>
<organism evidence="6 7">
    <name type="scientific">Sphingobium indicum (strain DSM 16412 / CCM 7286 / MTCC 6364 / B90A)</name>
    <dbReference type="NCBI Taxonomy" id="861109"/>
    <lineage>
        <taxon>Bacteria</taxon>
        <taxon>Pseudomonadati</taxon>
        <taxon>Pseudomonadota</taxon>
        <taxon>Alphaproteobacteria</taxon>
        <taxon>Sphingomonadales</taxon>
        <taxon>Sphingomonadaceae</taxon>
        <taxon>Sphingobium</taxon>
    </lineage>
</organism>
<dbReference type="InterPro" id="IPR042099">
    <property type="entry name" value="ANL_N_sf"/>
</dbReference>
<evidence type="ECO:0000313" key="7">
    <source>
        <dbReference type="Proteomes" id="UP000004550"/>
    </source>
</evidence>
<keyword evidence="2 6" id="KW-0436">Ligase</keyword>
<evidence type="ECO:0000256" key="2">
    <source>
        <dbReference type="ARBA" id="ARBA00022598"/>
    </source>
</evidence>
<dbReference type="KEGG" id="sinb:SIDU_11295"/>
<dbReference type="Pfam" id="PF13193">
    <property type="entry name" value="AMP-binding_C"/>
    <property type="match status" value="1"/>
</dbReference>
<dbReference type="GO" id="GO:0031956">
    <property type="term" value="F:medium-chain fatty acid-CoA ligase activity"/>
    <property type="evidence" value="ECO:0007669"/>
    <property type="project" value="TreeGrafter"/>
</dbReference>
<dbReference type="Pfam" id="PF00501">
    <property type="entry name" value="AMP-binding"/>
    <property type="match status" value="1"/>
</dbReference>
<dbReference type="AlphaFoldDB" id="A0A1L5BUH7"/>
<dbReference type="EMBL" id="CP013070">
    <property type="protein sequence ID" value="APL95046.1"/>
    <property type="molecule type" value="Genomic_DNA"/>
</dbReference>
<reference evidence="6" key="2">
    <citation type="submission" date="2015-10" db="EMBL/GenBank/DDBJ databases">
        <title>Complete Genome Sequence of Sphingobium indicum B90A.</title>
        <authorList>
            <person name="Verma H."/>
            <person name="Kumar R."/>
            <person name="Bajaj A."/>
            <person name="Rani P."/>
            <person name="Lal R."/>
        </authorList>
    </citation>
    <scope>NUCLEOTIDE SEQUENCE</scope>
    <source>
        <strain evidence="6">B90A</strain>
        <plasmid evidence="6">pSRL1</plasmid>
    </source>
</reference>
<dbReference type="Proteomes" id="UP000004550">
    <property type="component" value="Plasmid pSRL1"/>
</dbReference>
<proteinExistence type="inferred from homology"/>
<evidence type="ECO:0000256" key="1">
    <source>
        <dbReference type="ARBA" id="ARBA00006432"/>
    </source>
</evidence>
<feature type="domain" description="AMP-binding enzyme C-terminal" evidence="4">
    <location>
        <begin position="452"/>
        <end position="526"/>
    </location>
</feature>
<dbReference type="RefSeq" id="WP_007686272.1">
    <property type="nucleotide sequence ID" value="NZ_CP013070.1"/>
</dbReference>
<accession>A0A1L5BUH7</accession>
<dbReference type="GO" id="GO:0006631">
    <property type="term" value="P:fatty acid metabolic process"/>
    <property type="evidence" value="ECO:0007669"/>
    <property type="project" value="TreeGrafter"/>
</dbReference>
<dbReference type="Gene3D" id="3.30.300.30">
    <property type="match status" value="1"/>
</dbReference>
<dbReference type="InterPro" id="IPR020845">
    <property type="entry name" value="AMP-binding_CS"/>
</dbReference>
<dbReference type="KEGG" id="sinb:SIDU_17920"/>
<dbReference type="SUPFAM" id="SSF56801">
    <property type="entry name" value="Acetyl-CoA synthetase-like"/>
    <property type="match status" value="1"/>
</dbReference>
<dbReference type="InterPro" id="IPR045851">
    <property type="entry name" value="AMP-bd_C_sf"/>
</dbReference>
<evidence type="ECO:0000259" key="3">
    <source>
        <dbReference type="Pfam" id="PF00501"/>
    </source>
</evidence>
<feature type="domain" description="AMP-dependent synthetase/ligase" evidence="3">
    <location>
        <begin position="41"/>
        <end position="401"/>
    </location>
</feature>
<evidence type="ECO:0000259" key="4">
    <source>
        <dbReference type="Pfam" id="PF13193"/>
    </source>
</evidence>
<dbReference type="GeneID" id="29273468"/>
<protein>
    <submittedName>
        <fullName evidence="6">Acid--CoA ligase</fullName>
    </submittedName>
</protein>
<gene>
    <name evidence="5" type="ORF">SIDU_11295</name>
    <name evidence="6" type="ORF">SIDU_17920</name>
</gene>
<evidence type="ECO:0000313" key="6">
    <source>
        <dbReference type="EMBL" id="APL96523.1"/>
    </source>
</evidence>
<dbReference type="InterPro" id="IPR025110">
    <property type="entry name" value="AMP-bd_C"/>
</dbReference>
<dbReference type="InterPro" id="IPR000873">
    <property type="entry name" value="AMP-dep_synth/lig_dom"/>
</dbReference>
<name>A0A1L5BUH7_SPHIB</name>
<sequence length="547" mass="58621">MRKDVSGWITRLNDAMIDNYTASGAWRNESIADIAARLVIEKPDMLAFIEGDRSLYLGNLVTKARKIAAVLATRGLVPGDVVSFQLPNWLETAVINLACCIGGFVCNPIIPIYREAEVGYILRDGRAKILFVPTSFRGFDYVNMARALQAGLPDLATIVTVRGEAEGCLGYEELLASNAPDVASGHPDPNAVKLLLYTSGTTSHPKGVLHSHNSLMAELLAARDYWGLGASDVVLMPSPVTHITGYLYALEMGFVTGCAAVLMERWDASEAVELIKRHGVTMSVGATPFLRELTDTVVSAGALLPTMRLFICGGAPVAPELVRRAAQAIPGCAISRAFGSSEAPTVTLGVRGVEELELGATTDGRIVNNEVRIIDEATGALLGEGAEGEILVRGPEVMLGYTDQALTDDAFDQDGFFRTGDLGRIEFGDFLAVSGRKKDVIVRGGENISPQEIEDALHRYPAITDVAVVAMPHERLGEGVCAYVIADAPVSVADIGSFLGEQGLARQKWPERVEMVDAFPRTASGKVQKNILRDRLVAQAQPTEASL</sequence>